<name>A0A812M668_SYMPI</name>
<keyword evidence="5" id="KW-0687">Ribonucleoprotein</keyword>
<keyword evidence="4" id="KW-0689">Ribosomal protein</keyword>
<evidence type="ECO:0000256" key="2">
    <source>
        <dbReference type="ARBA" id="ARBA00010919"/>
    </source>
</evidence>
<evidence type="ECO:0000256" key="1">
    <source>
        <dbReference type="ARBA" id="ARBA00001947"/>
    </source>
</evidence>
<evidence type="ECO:0000256" key="5">
    <source>
        <dbReference type="ARBA" id="ARBA00023274"/>
    </source>
</evidence>
<accession>A0A812M668</accession>
<dbReference type="InterPro" id="IPR023407">
    <property type="entry name" value="Ribosomal_eS27_Zn-bd_dom_sf"/>
</dbReference>
<dbReference type="GO" id="GO:0003735">
    <property type="term" value="F:structural constituent of ribosome"/>
    <property type="evidence" value="ECO:0007669"/>
    <property type="project" value="InterPro"/>
</dbReference>
<sequence length="82" mass="9190">MDIDLLNPDLKEEKSKHKLKRMIQSPNSFFMDVKCPGCLQITTVFSHAQTVVLCGNCNVMLCQPTGGLARLTEGCSFRRKTD</sequence>
<evidence type="ECO:0000313" key="7">
    <source>
        <dbReference type="Proteomes" id="UP000649617"/>
    </source>
</evidence>
<dbReference type="InterPro" id="IPR000592">
    <property type="entry name" value="Ribosomal_eS27"/>
</dbReference>
<keyword evidence="3" id="KW-0862">Zinc</keyword>
<dbReference type="HAMAP" id="MF_00371">
    <property type="entry name" value="Ribosomal_eS27"/>
    <property type="match status" value="1"/>
</dbReference>
<gene>
    <name evidence="6" type="primary">RPS27B</name>
    <name evidence="6" type="ORF">SPIL2461_LOCUS5168</name>
</gene>
<dbReference type="Gene3D" id="2.20.25.100">
    <property type="entry name" value="Zn-binding ribosomal proteins"/>
    <property type="match status" value="1"/>
</dbReference>
<dbReference type="OrthoDB" id="5567124at2759"/>
<protein>
    <submittedName>
        <fullName evidence="6">RPS27B protein</fullName>
    </submittedName>
</protein>
<comment type="caution">
    <text evidence="6">The sequence shown here is derived from an EMBL/GenBank/DDBJ whole genome shotgun (WGS) entry which is preliminary data.</text>
</comment>
<proteinExistence type="inferred from homology"/>
<dbReference type="PANTHER" id="PTHR11594">
    <property type="entry name" value="40S RIBOSOMAL PROTEIN S27"/>
    <property type="match status" value="1"/>
</dbReference>
<evidence type="ECO:0000256" key="3">
    <source>
        <dbReference type="ARBA" id="ARBA00022833"/>
    </source>
</evidence>
<comment type="similarity">
    <text evidence="2">Belongs to the eukaryotic ribosomal protein eS27 family.</text>
</comment>
<evidence type="ECO:0000313" key="6">
    <source>
        <dbReference type="EMBL" id="CAE7256006.1"/>
    </source>
</evidence>
<reference evidence="6" key="1">
    <citation type="submission" date="2021-02" db="EMBL/GenBank/DDBJ databases">
        <authorList>
            <person name="Dougan E. K."/>
            <person name="Rhodes N."/>
            <person name="Thang M."/>
            <person name="Chan C."/>
        </authorList>
    </citation>
    <scope>NUCLEOTIDE SEQUENCE</scope>
</reference>
<dbReference type="GO" id="GO:0006412">
    <property type="term" value="P:translation"/>
    <property type="evidence" value="ECO:0007669"/>
    <property type="project" value="InterPro"/>
</dbReference>
<dbReference type="SUPFAM" id="SSF57829">
    <property type="entry name" value="Zn-binding ribosomal proteins"/>
    <property type="match status" value="1"/>
</dbReference>
<comment type="cofactor">
    <cofactor evidence="1">
        <name>Zn(2+)</name>
        <dbReference type="ChEBI" id="CHEBI:29105"/>
    </cofactor>
</comment>
<dbReference type="EMBL" id="CAJNIZ010007202">
    <property type="protein sequence ID" value="CAE7256006.1"/>
    <property type="molecule type" value="Genomic_DNA"/>
</dbReference>
<dbReference type="AlphaFoldDB" id="A0A812M668"/>
<keyword evidence="7" id="KW-1185">Reference proteome</keyword>
<organism evidence="6 7">
    <name type="scientific">Symbiodinium pilosum</name>
    <name type="common">Dinoflagellate</name>
    <dbReference type="NCBI Taxonomy" id="2952"/>
    <lineage>
        <taxon>Eukaryota</taxon>
        <taxon>Sar</taxon>
        <taxon>Alveolata</taxon>
        <taxon>Dinophyceae</taxon>
        <taxon>Suessiales</taxon>
        <taxon>Symbiodiniaceae</taxon>
        <taxon>Symbiodinium</taxon>
    </lineage>
</organism>
<dbReference type="Proteomes" id="UP000649617">
    <property type="component" value="Unassembled WGS sequence"/>
</dbReference>
<dbReference type="GO" id="GO:1990904">
    <property type="term" value="C:ribonucleoprotein complex"/>
    <property type="evidence" value="ECO:0007669"/>
    <property type="project" value="UniProtKB-KW"/>
</dbReference>
<dbReference type="FunFam" id="2.20.25.100:FF:000001">
    <property type="entry name" value="40S ribosomal protein S27"/>
    <property type="match status" value="1"/>
</dbReference>
<evidence type="ECO:0000256" key="4">
    <source>
        <dbReference type="ARBA" id="ARBA00022980"/>
    </source>
</evidence>
<dbReference type="GO" id="GO:0005840">
    <property type="term" value="C:ribosome"/>
    <property type="evidence" value="ECO:0007669"/>
    <property type="project" value="UniProtKB-KW"/>
</dbReference>
<dbReference type="InterPro" id="IPR011332">
    <property type="entry name" value="Ribosomal_zn-bd"/>
</dbReference>
<dbReference type="Pfam" id="PF01667">
    <property type="entry name" value="Ribosomal_S27e"/>
    <property type="match status" value="1"/>
</dbReference>